<keyword evidence="3 9" id="KW-0812">Transmembrane</keyword>
<feature type="transmembrane region" description="Helical" evidence="9">
    <location>
        <begin position="915"/>
        <end position="938"/>
    </location>
</feature>
<feature type="transmembrane region" description="Helical" evidence="9">
    <location>
        <begin position="203"/>
        <end position="227"/>
    </location>
</feature>
<feature type="transmembrane region" description="Helical" evidence="9">
    <location>
        <begin position="439"/>
        <end position="461"/>
    </location>
</feature>
<dbReference type="Pfam" id="PF03023">
    <property type="entry name" value="MurJ"/>
    <property type="match status" value="1"/>
</dbReference>
<evidence type="ECO:0000256" key="2">
    <source>
        <dbReference type="ARBA" id="ARBA00022475"/>
    </source>
</evidence>
<dbReference type="PANTHER" id="PTHR47019">
    <property type="entry name" value="LIPID II FLIPPASE MURJ"/>
    <property type="match status" value="1"/>
</dbReference>
<name>A0AB38XNX2_9ACTO</name>
<evidence type="ECO:0000256" key="9">
    <source>
        <dbReference type="SAM" id="Phobius"/>
    </source>
</evidence>
<feature type="transmembrane region" description="Helical" evidence="9">
    <location>
        <begin position="411"/>
        <end position="433"/>
    </location>
</feature>
<evidence type="ECO:0000313" key="11">
    <source>
        <dbReference type="Proteomes" id="UP001211044"/>
    </source>
</evidence>
<feature type="transmembrane region" description="Helical" evidence="9">
    <location>
        <begin position="21"/>
        <end position="44"/>
    </location>
</feature>
<keyword evidence="6 9" id="KW-1133">Transmembrane helix</keyword>
<feature type="transmembrane region" description="Helical" evidence="9">
    <location>
        <begin position="514"/>
        <end position="539"/>
    </location>
</feature>
<dbReference type="CDD" id="cd13123">
    <property type="entry name" value="MATE_MurJ_like"/>
    <property type="match status" value="1"/>
</dbReference>
<dbReference type="PANTHER" id="PTHR47019:SF1">
    <property type="entry name" value="LIPID II FLIPPASE MURJ"/>
    <property type="match status" value="1"/>
</dbReference>
<feature type="transmembrane region" description="Helical" evidence="9">
    <location>
        <begin position="132"/>
        <end position="156"/>
    </location>
</feature>
<keyword evidence="7 9" id="KW-0472">Membrane</keyword>
<evidence type="ECO:0000256" key="4">
    <source>
        <dbReference type="ARBA" id="ARBA00022960"/>
    </source>
</evidence>
<evidence type="ECO:0000256" key="7">
    <source>
        <dbReference type="ARBA" id="ARBA00023136"/>
    </source>
</evidence>
<dbReference type="PRINTS" id="PR01806">
    <property type="entry name" value="VIRFACTRMVIN"/>
</dbReference>
<feature type="transmembrane region" description="Helical" evidence="9">
    <location>
        <begin position="299"/>
        <end position="320"/>
    </location>
</feature>
<keyword evidence="4" id="KW-0133">Cell shape</keyword>
<dbReference type="AlphaFoldDB" id="A0AB38XNX2"/>
<keyword evidence="5" id="KW-0573">Peptidoglycan synthesis</keyword>
<feature type="transmembrane region" description="Helical" evidence="9">
    <location>
        <begin position="481"/>
        <end position="502"/>
    </location>
</feature>
<dbReference type="EMBL" id="CP116394">
    <property type="protein sequence ID" value="WCE46051.1"/>
    <property type="molecule type" value="Genomic_DNA"/>
</dbReference>
<evidence type="ECO:0000313" key="10">
    <source>
        <dbReference type="EMBL" id="WCE46051.1"/>
    </source>
</evidence>
<feature type="compositionally biased region" description="Low complexity" evidence="8">
    <location>
        <begin position="766"/>
        <end position="802"/>
    </location>
</feature>
<feature type="transmembrane region" description="Helical" evidence="9">
    <location>
        <begin position="341"/>
        <end position="364"/>
    </location>
</feature>
<feature type="compositionally biased region" description="Low complexity" evidence="8">
    <location>
        <begin position="717"/>
        <end position="737"/>
    </location>
</feature>
<feature type="transmembrane region" description="Helical" evidence="9">
    <location>
        <begin position="97"/>
        <end position="120"/>
    </location>
</feature>
<feature type="compositionally biased region" description="Basic and acidic residues" evidence="8">
    <location>
        <begin position="567"/>
        <end position="581"/>
    </location>
</feature>
<feature type="compositionally biased region" description="Polar residues" evidence="8">
    <location>
        <begin position="691"/>
        <end position="705"/>
    </location>
</feature>
<evidence type="ECO:0000256" key="1">
    <source>
        <dbReference type="ARBA" id="ARBA00004651"/>
    </source>
</evidence>
<dbReference type="GO" id="GO:0009252">
    <property type="term" value="P:peptidoglycan biosynthetic process"/>
    <property type="evidence" value="ECO:0007669"/>
    <property type="project" value="UniProtKB-KW"/>
</dbReference>
<dbReference type="RefSeq" id="WP_004807859.1">
    <property type="nucleotide sequence ID" value="NZ_CP116394.1"/>
</dbReference>
<dbReference type="GO" id="GO:0034204">
    <property type="term" value="P:lipid translocation"/>
    <property type="evidence" value="ECO:0007669"/>
    <property type="project" value="TreeGrafter"/>
</dbReference>
<dbReference type="InterPro" id="IPR051050">
    <property type="entry name" value="Lipid_II_flippase_MurJ/MviN"/>
</dbReference>
<evidence type="ECO:0000256" key="8">
    <source>
        <dbReference type="SAM" id="MobiDB-lite"/>
    </source>
</evidence>
<feature type="compositionally biased region" description="Acidic residues" evidence="8">
    <location>
        <begin position="805"/>
        <end position="815"/>
    </location>
</feature>
<feature type="region of interest" description="Disordered" evidence="8">
    <location>
        <begin position="981"/>
        <end position="1000"/>
    </location>
</feature>
<organism evidence="10 11">
    <name type="scientific">Winkia neuii subsp. anitrata</name>
    <dbReference type="NCBI Taxonomy" id="29318"/>
    <lineage>
        <taxon>Bacteria</taxon>
        <taxon>Bacillati</taxon>
        <taxon>Actinomycetota</taxon>
        <taxon>Actinomycetes</taxon>
        <taxon>Actinomycetales</taxon>
        <taxon>Actinomycetaceae</taxon>
        <taxon>Winkia</taxon>
    </lineage>
</organism>
<dbReference type="GO" id="GO:0005886">
    <property type="term" value="C:plasma membrane"/>
    <property type="evidence" value="ECO:0007669"/>
    <property type="project" value="UniProtKB-SubCell"/>
</dbReference>
<evidence type="ECO:0000256" key="5">
    <source>
        <dbReference type="ARBA" id="ARBA00022984"/>
    </source>
</evidence>
<dbReference type="GO" id="GO:0008360">
    <property type="term" value="P:regulation of cell shape"/>
    <property type="evidence" value="ECO:0007669"/>
    <property type="project" value="UniProtKB-KW"/>
</dbReference>
<feature type="transmembrane region" description="Helical" evidence="9">
    <location>
        <begin position="64"/>
        <end position="85"/>
    </location>
</feature>
<evidence type="ECO:0000256" key="6">
    <source>
        <dbReference type="ARBA" id="ARBA00022989"/>
    </source>
</evidence>
<protein>
    <submittedName>
        <fullName evidence="10">Murein biosynthesis integral membrane protein MurJ</fullName>
    </submittedName>
</protein>
<feature type="compositionally biased region" description="Low complexity" evidence="8">
    <location>
        <begin position="960"/>
        <end position="969"/>
    </location>
</feature>
<proteinExistence type="predicted"/>
<feature type="compositionally biased region" description="Polar residues" evidence="8">
    <location>
        <begin position="754"/>
        <end position="765"/>
    </location>
</feature>
<dbReference type="KEGG" id="wne:PIG85_10470"/>
<dbReference type="Proteomes" id="UP001211044">
    <property type="component" value="Chromosome"/>
</dbReference>
<keyword evidence="2" id="KW-1003">Cell membrane</keyword>
<feature type="transmembrane region" description="Helical" evidence="9">
    <location>
        <begin position="254"/>
        <end position="279"/>
    </location>
</feature>
<feature type="region of interest" description="Disordered" evidence="8">
    <location>
        <begin position="610"/>
        <end position="832"/>
    </location>
</feature>
<dbReference type="GO" id="GO:0015648">
    <property type="term" value="F:lipid-linked peptidoglycan transporter activity"/>
    <property type="evidence" value="ECO:0007669"/>
    <property type="project" value="TreeGrafter"/>
</dbReference>
<evidence type="ECO:0000256" key="3">
    <source>
        <dbReference type="ARBA" id="ARBA00022692"/>
    </source>
</evidence>
<feature type="transmembrane region" description="Helical" evidence="9">
    <location>
        <begin position="376"/>
        <end position="399"/>
    </location>
</feature>
<feature type="compositionally biased region" description="Polar residues" evidence="8">
    <location>
        <begin position="950"/>
        <end position="959"/>
    </location>
</feature>
<sequence length="1111" mass="115873">MSRKSRKVGLAKINVARATGIMAAGTAVSRVLGFIRAALLIAIIGEVGANDAFQAANTLPNTVYNLIASSVLSAVLVPQIVRALSKGGDEAEEYINRLLTFFTVGLALITVVAVAAAPFLVKLYAYKFAHDWYKIAVAFAFWCLPQVFFYGMYALWGQLLNAMGKFGPYMWSPVVNNVVGISGMGVFLWVMGDKDWATDPSLWSSKAIALLGGITTLGIVAQALILLPPLYRTGFRLRPVWGFRGHGLGQVSKTAFWAFAALMAGQGSYLVVSNVAAAGNGVAAKTGEFVASTTAYNTAFMIYQIPIALVVVSLITALFTKMSQMMATGDLAGARRTYNQTIIGIGSVTVFCAAALAMAAVPVMQVIMPRFDAAAISGYAGVVAVMAFNIPFLAIWSTSQSLLLSQEDTKTSFFVQAPMAIVVAIVAGSSYFLLNPTHWVQGAAAGELCGWIFAAIVGCIVVDRRLPGANPGAIVREYAKYLGAIAPAVLVGWVILHFMGAMSGSADSSTTARFAGALARVTIVGFVMLGIYLAGLFLLRSEGVKIISGPLAARLHLGRSANGAKAENSEKLEDMTSKPEEAVATEDHEEPIISGRDAHFVLLPAATAEQAPEAQTPLAATATQDEPPVPAPAQKGASATAAGAASFPPPPPGEGEAEAQEEHGESSAQEQDQLGESVAEETTDQEDAHPASNTPEAMASLSPQRWDSLKSALLGKASASQSQTPASPSQEQGQEGSFPPPPPGEGEAEAQTGSTALASTPENQDSAAAPASTSAAGSSPVPAAQAQPQEEGSAEEASPSKAADQEAEGGETEGEETVHVTQNASPRKVSGVPLVGTKNAIIPPAADAEKDIEANTASFEAILMGQEPANSDTSTRQLPMFGAAPKPVPPRTAPKVQRRDEEDDSPLINPVRRTMIGAAAGAGVALLLGLILVVPPLLSSPSAKEAAPKTSASQSQQGGATKKPSAPTAKKPEIAAVASLDPEGDQNEHPEDQDKMVDGDPQSVWMSRYYQNPKFGFKSGIGVSILLKDKAKVSQVTVATPATGGTIELRSTSADKPHEGEPLATGEFAQPTTTLKLKKPVEADSLVLWISELPRDGEGRNRAVISEITVK</sequence>
<feature type="compositionally biased region" description="Basic and acidic residues" evidence="8">
    <location>
        <begin position="986"/>
        <end position="998"/>
    </location>
</feature>
<feature type="region of interest" description="Disordered" evidence="8">
    <location>
        <begin position="562"/>
        <end position="588"/>
    </location>
</feature>
<feature type="region of interest" description="Disordered" evidence="8">
    <location>
        <begin position="941"/>
        <end position="970"/>
    </location>
</feature>
<accession>A0AB38XNX2</accession>
<feature type="compositionally biased region" description="Low complexity" evidence="8">
    <location>
        <begin position="632"/>
        <end position="646"/>
    </location>
</feature>
<feature type="region of interest" description="Disordered" evidence="8">
    <location>
        <begin position="869"/>
        <end position="908"/>
    </location>
</feature>
<feature type="transmembrane region" description="Helical" evidence="9">
    <location>
        <begin position="168"/>
        <end position="191"/>
    </location>
</feature>
<comment type="subcellular location">
    <subcellularLocation>
        <location evidence="1">Cell membrane</location>
        <topology evidence="1">Multi-pass membrane protein</topology>
    </subcellularLocation>
</comment>
<gene>
    <name evidence="10" type="ORF">PIG85_10470</name>
</gene>
<reference evidence="10" key="1">
    <citation type="submission" date="2023-01" db="EMBL/GenBank/DDBJ databases">
        <title>Comparative Genomic Analysis of the Clinically-Derived Winkia Strain NY0527 Provides Evidence into the Taxonomic Reassignment of Winkia neuii and Characterizes Their Virulence Traits.</title>
        <authorList>
            <person name="Cai X."/>
            <person name="Peng Y."/>
            <person name="Li M."/>
            <person name="Qiu Y."/>
            <person name="Wang Y."/>
            <person name="Xu L."/>
            <person name="Hou Q."/>
        </authorList>
    </citation>
    <scope>NUCLEOTIDE SEQUENCE</scope>
    <source>
        <strain evidence="10">NY0527</strain>
    </source>
</reference>
<dbReference type="InterPro" id="IPR004268">
    <property type="entry name" value="MurJ"/>
</dbReference>